<dbReference type="PROSITE" id="PS00061">
    <property type="entry name" value="ADH_SHORT"/>
    <property type="match status" value="1"/>
</dbReference>
<dbReference type="InterPro" id="IPR045000">
    <property type="entry name" value="TR"/>
</dbReference>
<dbReference type="AlphaFoldDB" id="A0A438HSE1"/>
<evidence type="ECO:0000313" key="5">
    <source>
        <dbReference type="EMBL" id="RVW87366.1"/>
    </source>
</evidence>
<evidence type="ECO:0000256" key="1">
    <source>
        <dbReference type="ARBA" id="ARBA00022857"/>
    </source>
</evidence>
<evidence type="ECO:0000256" key="3">
    <source>
        <dbReference type="ARBA" id="ARBA00025714"/>
    </source>
</evidence>
<dbReference type="EMBL" id="QGNW01000184">
    <property type="protein sequence ID" value="RVW87366.1"/>
    <property type="molecule type" value="Genomic_DNA"/>
</dbReference>
<dbReference type="InterPro" id="IPR036291">
    <property type="entry name" value="NAD(P)-bd_dom_sf"/>
</dbReference>
<dbReference type="SUPFAM" id="SSF51735">
    <property type="entry name" value="NAD(P)-binding Rossmann-fold domains"/>
    <property type="match status" value="2"/>
</dbReference>
<keyword evidence="1" id="KW-0521">NADP</keyword>
<gene>
    <name evidence="5" type="primary">TRNH_4</name>
    <name evidence="5" type="ORF">CK203_033714</name>
</gene>
<comment type="caution">
    <text evidence="5">The sequence shown here is derived from an EMBL/GenBank/DDBJ whole genome shotgun (WGS) entry which is preliminary data.</text>
</comment>
<accession>A0A438HSE1</accession>
<feature type="region of interest" description="Disordered" evidence="4">
    <location>
        <begin position="1"/>
        <end position="23"/>
    </location>
</feature>
<dbReference type="FunFam" id="3.40.50.720:FF:000084">
    <property type="entry name" value="Short-chain dehydrogenase reductase"/>
    <property type="match status" value="1"/>
</dbReference>
<proteinExistence type="inferred from homology"/>
<dbReference type="InterPro" id="IPR002347">
    <property type="entry name" value="SDR_fam"/>
</dbReference>
<dbReference type="PANTHER" id="PTHR42898:SF79">
    <property type="entry name" value="NAD(P)-BINDING ROSSMANN-FOLD PROTEIN"/>
    <property type="match status" value="1"/>
</dbReference>
<name>A0A438HSE1_VITVI</name>
<feature type="region of interest" description="Disordered" evidence="4">
    <location>
        <begin position="42"/>
        <end position="122"/>
    </location>
</feature>
<dbReference type="OrthoDB" id="417891at2759"/>
<protein>
    <submittedName>
        <fullName evidence="5">Tropinone reductase-like</fullName>
    </submittedName>
</protein>
<reference evidence="5 6" key="1">
    <citation type="journal article" date="2018" name="PLoS Genet.">
        <title>Population sequencing reveals clonal diversity and ancestral inbreeding in the grapevine cultivar Chardonnay.</title>
        <authorList>
            <person name="Roach M.J."/>
            <person name="Johnson D.L."/>
            <person name="Bohlmann J."/>
            <person name="van Vuuren H.J."/>
            <person name="Jones S.J."/>
            <person name="Pretorius I.S."/>
            <person name="Schmidt S.A."/>
            <person name="Borneman A.R."/>
        </authorList>
    </citation>
    <scope>NUCLEOTIDE SEQUENCE [LARGE SCALE GENOMIC DNA]</scope>
    <source>
        <strain evidence="6">cv. Chardonnay</strain>
        <tissue evidence="5">Leaf</tissue>
    </source>
</reference>
<feature type="compositionally biased region" description="Basic and acidic residues" evidence="4">
    <location>
        <begin position="88"/>
        <end position="103"/>
    </location>
</feature>
<keyword evidence="2" id="KW-0560">Oxidoreductase</keyword>
<dbReference type="Proteomes" id="UP000288805">
    <property type="component" value="Unassembled WGS sequence"/>
</dbReference>
<dbReference type="Gene3D" id="3.40.50.720">
    <property type="entry name" value="NAD(P)-binding Rossmann-like Domain"/>
    <property type="match status" value="2"/>
</dbReference>
<organism evidence="5 6">
    <name type="scientific">Vitis vinifera</name>
    <name type="common">Grape</name>
    <dbReference type="NCBI Taxonomy" id="29760"/>
    <lineage>
        <taxon>Eukaryota</taxon>
        <taxon>Viridiplantae</taxon>
        <taxon>Streptophyta</taxon>
        <taxon>Embryophyta</taxon>
        <taxon>Tracheophyta</taxon>
        <taxon>Spermatophyta</taxon>
        <taxon>Magnoliopsida</taxon>
        <taxon>eudicotyledons</taxon>
        <taxon>Gunneridae</taxon>
        <taxon>Pentapetalae</taxon>
        <taxon>rosids</taxon>
        <taxon>Vitales</taxon>
        <taxon>Vitaceae</taxon>
        <taxon>Viteae</taxon>
        <taxon>Vitis</taxon>
    </lineage>
</organism>
<dbReference type="PANTHER" id="PTHR42898">
    <property type="entry name" value="TROPINONE REDUCTASE"/>
    <property type="match status" value="1"/>
</dbReference>
<dbReference type="Pfam" id="PF13561">
    <property type="entry name" value="adh_short_C2"/>
    <property type="match status" value="1"/>
</dbReference>
<comment type="similarity">
    <text evidence="3">Belongs to the short-chain dehydrogenases/reductases (SDR) family. SDR65C subfamily.</text>
</comment>
<dbReference type="GO" id="GO:0016491">
    <property type="term" value="F:oxidoreductase activity"/>
    <property type="evidence" value="ECO:0007669"/>
    <property type="project" value="UniProtKB-KW"/>
</dbReference>
<dbReference type="InterPro" id="IPR020904">
    <property type="entry name" value="Sc_DH/Rdtase_CS"/>
</dbReference>
<evidence type="ECO:0000313" key="6">
    <source>
        <dbReference type="Proteomes" id="UP000288805"/>
    </source>
</evidence>
<evidence type="ECO:0000256" key="2">
    <source>
        <dbReference type="ARBA" id="ARBA00023002"/>
    </source>
</evidence>
<evidence type="ECO:0000256" key="4">
    <source>
        <dbReference type="SAM" id="MobiDB-lite"/>
    </source>
</evidence>
<dbReference type="PRINTS" id="PR00081">
    <property type="entry name" value="GDHRDH"/>
</dbReference>
<dbReference type="PRINTS" id="PR00080">
    <property type="entry name" value="SDRFAMILY"/>
</dbReference>
<sequence>MKDDLARSLSRTPSCRPGEPSDVSSVVAFLCFPAASYITGQVEEEEEGGAAVRIRANGKNEGSLYQRKKKKKEEQPSELGQELGEMGNNERDKHDRSRDEQQKQKMVSRGNDRSRHRRKSRHRAILRHAIVEELAAFGATVHTCSRNQEELDQRLQEWKNKGFKVSASLCDVSSRSQRTQLMETVSSIFDGKLSILVNNAGTIILKEATECTAEDFSTIMGTNFESAYHLCQLGHPLLKASGNGSIVFISSISGLLAFPASSIYAASKGAMNQVTKNLACEWAKDGIRVNTIAPWIIKTSLLHVIDDHPNIKENMSRLISRTPISRPGEPDEVSPLVAFLCFPVASYITGQVICVDGGYKVTGF</sequence>